<evidence type="ECO:0000256" key="1">
    <source>
        <dbReference type="ARBA" id="ARBA00007637"/>
    </source>
</evidence>
<dbReference type="AlphaFoldDB" id="A0A0R1V5S6"/>
<dbReference type="OrthoDB" id="9811743at2"/>
<comment type="caution">
    <text evidence="3">The sequence shown here is derived from an EMBL/GenBank/DDBJ whole genome shotgun (WGS) entry which is preliminary data.</text>
</comment>
<gene>
    <name evidence="3" type="ORF">FD50_GL000487</name>
</gene>
<accession>A0A0R1V5S6</accession>
<dbReference type="PRINTS" id="PR01713">
    <property type="entry name" value="NUCEPIMERASE"/>
</dbReference>
<dbReference type="STRING" id="1423801.FD50_GL000487"/>
<dbReference type="Gene3D" id="3.90.25.10">
    <property type="entry name" value="UDP-galactose 4-epimerase, domain 1"/>
    <property type="match status" value="1"/>
</dbReference>
<dbReference type="Pfam" id="PF01370">
    <property type="entry name" value="Epimerase"/>
    <property type="match status" value="1"/>
</dbReference>
<dbReference type="Proteomes" id="UP000051166">
    <property type="component" value="Unassembled WGS sequence"/>
</dbReference>
<dbReference type="Gene3D" id="3.40.50.720">
    <property type="entry name" value="NAD(P)-binding Rossmann-like Domain"/>
    <property type="match status" value="1"/>
</dbReference>
<dbReference type="SUPFAM" id="SSF51735">
    <property type="entry name" value="NAD(P)-binding Rossmann-fold domains"/>
    <property type="match status" value="1"/>
</dbReference>
<protein>
    <submittedName>
        <fullName evidence="3">Udp-glucose 4-epimerase</fullName>
    </submittedName>
</protein>
<comment type="similarity">
    <text evidence="1">Belongs to the NAD(P)-dependent epimerase/dehydratase family.</text>
</comment>
<keyword evidence="4" id="KW-1185">Reference proteome</keyword>
<dbReference type="EMBL" id="AZFQ01000036">
    <property type="protein sequence ID" value="KRL98680.1"/>
    <property type="molecule type" value="Genomic_DNA"/>
</dbReference>
<dbReference type="InterPro" id="IPR036291">
    <property type="entry name" value="NAD(P)-bd_dom_sf"/>
</dbReference>
<name>A0A0R1V5S6_9LACO</name>
<evidence type="ECO:0000313" key="3">
    <source>
        <dbReference type="EMBL" id="KRL98680.1"/>
    </source>
</evidence>
<dbReference type="RefSeq" id="WP_056960651.1">
    <property type="nucleotide sequence ID" value="NZ_AZFQ01000036.1"/>
</dbReference>
<dbReference type="GeneID" id="98307924"/>
<evidence type="ECO:0000259" key="2">
    <source>
        <dbReference type="Pfam" id="PF01370"/>
    </source>
</evidence>
<sequence>MDKYLITGGAGFIGSNLAARVVAAGSYVQIVDDLSMGKRENIDYLDKERLTFHKESITNYEFMRELLMREKFDYIVLLGAVAGVAASVENPYKTHQVNQEANINLFETIRKNNLKPKKILFASSAAVYGNNPELPKKESSPIEPLTPYAIDKFASERYALTYGRLYGLPTVATRFFNVYGPKQNPASLYSGVLSIILNCLKENNQFKLYGDGSQTRDFTYVEDVVDAILLLLHNDSLVNDVYNVATGNSVSLNEVIGIFEKRLHQQLKVEKFPERQGDIKFSEADISKITAASFKAKYAISAGLEKYINGE</sequence>
<organism evidence="3 4">
    <name type="scientific">Liquorilactobacillus satsumensis DSM 16230 = JCM 12392</name>
    <dbReference type="NCBI Taxonomy" id="1423801"/>
    <lineage>
        <taxon>Bacteria</taxon>
        <taxon>Bacillati</taxon>
        <taxon>Bacillota</taxon>
        <taxon>Bacilli</taxon>
        <taxon>Lactobacillales</taxon>
        <taxon>Lactobacillaceae</taxon>
        <taxon>Liquorilactobacillus</taxon>
    </lineage>
</organism>
<dbReference type="PATRIC" id="fig|1423801.4.peg.496"/>
<proteinExistence type="inferred from homology"/>
<feature type="domain" description="NAD-dependent epimerase/dehydratase" evidence="2">
    <location>
        <begin position="5"/>
        <end position="245"/>
    </location>
</feature>
<reference evidence="3 4" key="1">
    <citation type="journal article" date="2015" name="Genome Announc.">
        <title>Expanding the biotechnology potential of lactobacilli through comparative genomics of 213 strains and associated genera.</title>
        <authorList>
            <person name="Sun Z."/>
            <person name="Harris H.M."/>
            <person name="McCann A."/>
            <person name="Guo C."/>
            <person name="Argimon S."/>
            <person name="Zhang W."/>
            <person name="Yang X."/>
            <person name="Jeffery I.B."/>
            <person name="Cooney J.C."/>
            <person name="Kagawa T.F."/>
            <person name="Liu W."/>
            <person name="Song Y."/>
            <person name="Salvetti E."/>
            <person name="Wrobel A."/>
            <person name="Rasinkangas P."/>
            <person name="Parkhill J."/>
            <person name="Rea M.C."/>
            <person name="O'Sullivan O."/>
            <person name="Ritari J."/>
            <person name="Douillard F.P."/>
            <person name="Paul Ross R."/>
            <person name="Yang R."/>
            <person name="Briner A.E."/>
            <person name="Felis G.E."/>
            <person name="de Vos W.M."/>
            <person name="Barrangou R."/>
            <person name="Klaenhammer T.R."/>
            <person name="Caufield P.W."/>
            <person name="Cui Y."/>
            <person name="Zhang H."/>
            <person name="O'Toole P.W."/>
        </authorList>
    </citation>
    <scope>NUCLEOTIDE SEQUENCE [LARGE SCALE GENOMIC DNA]</scope>
    <source>
        <strain evidence="3 4">DSM 16230</strain>
    </source>
</reference>
<evidence type="ECO:0000313" key="4">
    <source>
        <dbReference type="Proteomes" id="UP000051166"/>
    </source>
</evidence>
<dbReference type="PANTHER" id="PTHR43000">
    <property type="entry name" value="DTDP-D-GLUCOSE 4,6-DEHYDRATASE-RELATED"/>
    <property type="match status" value="1"/>
</dbReference>
<dbReference type="InterPro" id="IPR001509">
    <property type="entry name" value="Epimerase_deHydtase"/>
</dbReference>